<protein>
    <submittedName>
        <fullName evidence="4">LAMI_0H15874g1_1</fullName>
    </submittedName>
</protein>
<keyword evidence="2" id="KW-0472">Membrane</keyword>
<feature type="transmembrane region" description="Helical" evidence="2">
    <location>
        <begin position="210"/>
        <end position="231"/>
    </location>
</feature>
<dbReference type="OrthoDB" id="190375at2759"/>
<name>A0A1G4KIL3_9SACH</name>
<dbReference type="AlphaFoldDB" id="A0A1G4KIL3"/>
<dbReference type="PANTHER" id="PTHR45701">
    <property type="entry name" value="SYNAPTOBREVIN FAMILY MEMBER"/>
    <property type="match status" value="1"/>
</dbReference>
<dbReference type="CDD" id="cd15843">
    <property type="entry name" value="R-SNARE"/>
    <property type="match status" value="1"/>
</dbReference>
<keyword evidence="5" id="KW-1185">Reference proteome</keyword>
<dbReference type="InterPro" id="IPR019005">
    <property type="entry name" value="Vacuolar_R-SNAR_Nyv1_longi_dom"/>
</dbReference>
<evidence type="ECO:0000259" key="3">
    <source>
        <dbReference type="PROSITE" id="PS50892"/>
    </source>
</evidence>
<dbReference type="InterPro" id="IPR001388">
    <property type="entry name" value="Synaptobrevin-like"/>
</dbReference>
<dbReference type="Pfam" id="PF09426">
    <property type="entry name" value="Nyv1_longin"/>
    <property type="match status" value="1"/>
</dbReference>
<dbReference type="Pfam" id="PF00957">
    <property type="entry name" value="Synaptobrevin"/>
    <property type="match status" value="1"/>
</dbReference>
<keyword evidence="2" id="KW-1133">Transmembrane helix</keyword>
<evidence type="ECO:0000256" key="2">
    <source>
        <dbReference type="SAM" id="Phobius"/>
    </source>
</evidence>
<sequence length="232" mass="26250">MNNFDISFLVVVKNGEVISRYYKSEIGHYGATGRVTGRPGKAIKPEVFEQLVQGIVIPKVVHVDGNKVTKVSTNLIEDYECYYGTAKNGDVLVAFTEKEVPKILPLRILTELKALDNDTDGKLARNVATVIQQFKEELMSYHDPGVAEATEQDLQDIIQVMNDNIDKFLQRQELVSSLVDRTSQLNQSSYNFKRKAVRIKRRMWWQNVKLTVTIVVVVVILTAIIVAIAHFL</sequence>
<dbReference type="EMBL" id="LT598468">
    <property type="protein sequence ID" value="SCV04407.1"/>
    <property type="molecule type" value="Genomic_DNA"/>
</dbReference>
<dbReference type="InterPro" id="IPR038426">
    <property type="entry name" value="Nyv1_longin_sf"/>
</dbReference>
<dbReference type="SUPFAM" id="SSF58038">
    <property type="entry name" value="SNARE fusion complex"/>
    <property type="match status" value="1"/>
</dbReference>
<dbReference type="GO" id="GO:0016020">
    <property type="term" value="C:membrane"/>
    <property type="evidence" value="ECO:0007669"/>
    <property type="project" value="InterPro"/>
</dbReference>
<evidence type="ECO:0000256" key="1">
    <source>
        <dbReference type="PROSITE-ProRule" id="PRU00290"/>
    </source>
</evidence>
<reference evidence="5" key="1">
    <citation type="submission" date="2016-03" db="EMBL/GenBank/DDBJ databases">
        <authorList>
            <person name="Devillers H."/>
        </authorList>
    </citation>
    <scope>NUCLEOTIDE SEQUENCE [LARGE SCALE GENOMIC DNA]</scope>
</reference>
<dbReference type="GO" id="GO:0016192">
    <property type="term" value="P:vesicle-mediated transport"/>
    <property type="evidence" value="ECO:0007669"/>
    <property type="project" value="InterPro"/>
</dbReference>
<dbReference type="STRING" id="1230905.A0A1G4KIL3"/>
<keyword evidence="1" id="KW-0175">Coiled coil</keyword>
<dbReference type="Gene3D" id="1.20.5.110">
    <property type="match status" value="1"/>
</dbReference>
<accession>A0A1G4KIL3</accession>
<dbReference type="Proteomes" id="UP000191024">
    <property type="component" value="Chromosome H"/>
</dbReference>
<dbReference type="PROSITE" id="PS50892">
    <property type="entry name" value="V_SNARE"/>
    <property type="match status" value="1"/>
</dbReference>
<proteinExistence type="predicted"/>
<evidence type="ECO:0000313" key="5">
    <source>
        <dbReference type="Proteomes" id="UP000191024"/>
    </source>
</evidence>
<evidence type="ECO:0000313" key="4">
    <source>
        <dbReference type="EMBL" id="SCV04407.1"/>
    </source>
</evidence>
<dbReference type="InterPro" id="IPR042855">
    <property type="entry name" value="V_SNARE_CC"/>
</dbReference>
<dbReference type="PRINTS" id="PR00219">
    <property type="entry name" value="SYNAPTOBREVN"/>
</dbReference>
<organism evidence="4 5">
    <name type="scientific">Lachancea mirantina</name>
    <dbReference type="NCBI Taxonomy" id="1230905"/>
    <lineage>
        <taxon>Eukaryota</taxon>
        <taxon>Fungi</taxon>
        <taxon>Dikarya</taxon>
        <taxon>Ascomycota</taxon>
        <taxon>Saccharomycotina</taxon>
        <taxon>Saccharomycetes</taxon>
        <taxon>Saccharomycetales</taxon>
        <taxon>Saccharomycetaceae</taxon>
        <taxon>Lachancea</taxon>
    </lineage>
</organism>
<dbReference type="Gene3D" id="3.30.450.230">
    <property type="entry name" value="Vacuolar R-SNARE Nyv1, longin domain"/>
    <property type="match status" value="1"/>
</dbReference>
<dbReference type="InterPro" id="IPR016444">
    <property type="entry name" value="Synaptobrevin/VAMP"/>
</dbReference>
<keyword evidence="2" id="KW-0812">Transmembrane</keyword>
<feature type="domain" description="V-SNARE coiled-coil homology" evidence="3">
    <location>
        <begin position="146"/>
        <end position="206"/>
    </location>
</feature>
<gene>
    <name evidence="4" type="ORF">LAMI_0H15874G</name>
</gene>